<proteinExistence type="predicted"/>
<feature type="non-terminal residue" evidence="1">
    <location>
        <position position="1"/>
    </location>
</feature>
<name>A0A1M5UEG6_9FLAO</name>
<dbReference type="AlphaFoldDB" id="A0A1M5UEG6"/>
<dbReference type="EMBL" id="FQWO01000027">
    <property type="protein sequence ID" value="SHH61442.1"/>
    <property type="molecule type" value="Genomic_DNA"/>
</dbReference>
<evidence type="ECO:0000313" key="1">
    <source>
        <dbReference type="EMBL" id="SHH61442.1"/>
    </source>
</evidence>
<evidence type="ECO:0000313" key="2">
    <source>
        <dbReference type="Proteomes" id="UP000184384"/>
    </source>
</evidence>
<organism evidence="1 2">
    <name type="scientific">Flavobacterium granuli</name>
    <dbReference type="NCBI Taxonomy" id="280093"/>
    <lineage>
        <taxon>Bacteria</taxon>
        <taxon>Pseudomonadati</taxon>
        <taxon>Bacteroidota</taxon>
        <taxon>Flavobacteriia</taxon>
        <taxon>Flavobacteriales</taxon>
        <taxon>Flavobacteriaceae</taxon>
        <taxon>Flavobacterium</taxon>
    </lineage>
</organism>
<protein>
    <recommendedName>
        <fullName evidence="3">MBG domain-containing protein</fullName>
    </recommendedName>
</protein>
<accession>A0A1M5UEG6</accession>
<sequence>ANNINVGTANASYTYPGDANHFGSDDNKDFAIGKAASVTTVTIAAGAPFTYTGSAIEQASVTVTGAGGLSLTPAPVYANNINVGTANASYTYPGDANHFGSDDNKDFAIGKAASATVVTVSDATYDGVSHGGTANVTGAGGLNEARTVMYAGVSPTVYALSATAPTAAGTYTASASYSGANHLDSNDSKEFTISKAVSATVVTVSDATYDGVSHGGTANVTGAGGLNEARTVMYAGVSPTVYTLSATAPTAAGTYTASASYSGANHLDSSDSKEFTISKAVSATVVTVSDATYDGVFHGGTANVTGAGGLNEARTVMYAGVSPTVYTLSATAPTAAGTYTASASYSGANHLDSSDSKEFTISKAVSTTVVTVSDATYDGVSHGGTANVTGAGGLNEARTVMYAGVSPTVYALSATAPTAAGTYTASASYSGANHLDSSDSKEFTIGKAASATVVTVSDATYDGVSHGGTANVTGAGGLNEARTVMYAGVSPTVYALS</sequence>
<dbReference type="STRING" id="280093.SAMN05443373_1271"/>
<dbReference type="Proteomes" id="UP000184384">
    <property type="component" value="Unassembled WGS sequence"/>
</dbReference>
<evidence type="ECO:0008006" key="3">
    <source>
        <dbReference type="Google" id="ProtNLM"/>
    </source>
</evidence>
<dbReference type="RefSeq" id="WP_170860238.1">
    <property type="nucleotide sequence ID" value="NZ_FQWO01000027.1"/>
</dbReference>
<feature type="non-terminal residue" evidence="1">
    <location>
        <position position="497"/>
    </location>
</feature>
<reference evidence="2" key="1">
    <citation type="submission" date="2016-11" db="EMBL/GenBank/DDBJ databases">
        <authorList>
            <person name="Varghese N."/>
            <person name="Submissions S."/>
        </authorList>
    </citation>
    <scope>NUCLEOTIDE SEQUENCE [LARGE SCALE GENOMIC DNA]</scope>
    <source>
        <strain evidence="2">DSM 19729</strain>
    </source>
</reference>
<gene>
    <name evidence="1" type="ORF">SAMN05443373_1271</name>
</gene>